<dbReference type="Gene3D" id="3.40.50.620">
    <property type="entry name" value="HUPs"/>
    <property type="match status" value="1"/>
</dbReference>
<evidence type="ECO:0000313" key="3">
    <source>
        <dbReference type="Proteomes" id="UP000064912"/>
    </source>
</evidence>
<gene>
    <name evidence="2" type="ORF">NHU_00330</name>
</gene>
<proteinExistence type="predicted"/>
<dbReference type="EMBL" id="AP014800">
    <property type="protein sequence ID" value="BAQ67501.1"/>
    <property type="molecule type" value="Genomic_DNA"/>
</dbReference>
<dbReference type="eggNOG" id="COG1434">
    <property type="taxonomic scope" value="Bacteria"/>
</dbReference>
<dbReference type="KEGG" id="rsu:NHU_00330"/>
<dbReference type="AlphaFoldDB" id="A0A0D6AXL7"/>
<sequence length="156" mass="16028">MSRAFLVLGAAMREAGRPGPALIRRAEHATALWRAAPETLVVTSGAGGEAEAAAAICRAAGVPPERLICESAARSTAENIAFCRPILARSGICRVTLVTDGYHAPRALFLARRAGLSADASCPARPPGPPGRRALALLREAAAIAKALALSTTGRP</sequence>
<dbReference type="PANTHER" id="PTHR30336">
    <property type="entry name" value="INNER MEMBRANE PROTEIN, PROBABLE PERMEASE"/>
    <property type="match status" value="1"/>
</dbReference>
<evidence type="ECO:0000313" key="2">
    <source>
        <dbReference type="EMBL" id="BAQ67501.1"/>
    </source>
</evidence>
<dbReference type="PATRIC" id="fig|35806.4.peg.337"/>
<reference evidence="2 3" key="1">
    <citation type="submission" date="2015-02" db="EMBL/GenBank/DDBJ databases">
        <title>Genome sequene of Rhodovulum sulfidophilum DSM 2351.</title>
        <authorList>
            <person name="Nagao N."/>
        </authorList>
    </citation>
    <scope>NUCLEOTIDE SEQUENCE [LARGE SCALE GENOMIC DNA]</scope>
    <source>
        <strain evidence="2 3">DSM 2351</strain>
    </source>
</reference>
<accession>A0A0D6AXL7</accession>
<dbReference type="Proteomes" id="UP000064912">
    <property type="component" value="Chromosome"/>
</dbReference>
<name>A0A0D6AXL7_RHOSU</name>
<dbReference type="InterPro" id="IPR051599">
    <property type="entry name" value="Cell_Envelope_Assoc"/>
</dbReference>
<dbReference type="InterPro" id="IPR014729">
    <property type="entry name" value="Rossmann-like_a/b/a_fold"/>
</dbReference>
<dbReference type="GO" id="GO:0005886">
    <property type="term" value="C:plasma membrane"/>
    <property type="evidence" value="ECO:0007669"/>
    <property type="project" value="TreeGrafter"/>
</dbReference>
<dbReference type="Pfam" id="PF02698">
    <property type="entry name" value="DUF218"/>
    <property type="match status" value="1"/>
</dbReference>
<dbReference type="InterPro" id="IPR003848">
    <property type="entry name" value="DUF218"/>
</dbReference>
<feature type="domain" description="DUF218" evidence="1">
    <location>
        <begin position="4"/>
        <end position="122"/>
    </location>
</feature>
<protein>
    <submittedName>
        <fullName evidence="2">Putative membrane protein</fullName>
    </submittedName>
</protein>
<evidence type="ECO:0000259" key="1">
    <source>
        <dbReference type="Pfam" id="PF02698"/>
    </source>
</evidence>
<organism evidence="2 3">
    <name type="scientific">Rhodovulum sulfidophilum</name>
    <name type="common">Rhodobacter sulfidophilus</name>
    <dbReference type="NCBI Taxonomy" id="35806"/>
    <lineage>
        <taxon>Bacteria</taxon>
        <taxon>Pseudomonadati</taxon>
        <taxon>Pseudomonadota</taxon>
        <taxon>Alphaproteobacteria</taxon>
        <taxon>Rhodobacterales</taxon>
        <taxon>Paracoccaceae</taxon>
        <taxon>Rhodovulum</taxon>
    </lineage>
</organism>
<dbReference type="CDD" id="cd06259">
    <property type="entry name" value="YdcF-like"/>
    <property type="match status" value="1"/>
</dbReference>
<dbReference type="PANTHER" id="PTHR30336:SF20">
    <property type="entry name" value="DUF218 DOMAIN-CONTAINING PROTEIN"/>
    <property type="match status" value="1"/>
</dbReference>